<dbReference type="NCBIfam" id="NF041390">
    <property type="entry name" value="TadE_Rv3655c"/>
    <property type="match status" value="1"/>
</dbReference>
<dbReference type="AlphaFoldDB" id="A0AAF1C2C1"/>
<dbReference type="EMBL" id="CP138359">
    <property type="protein sequence ID" value="WPF81935.1"/>
    <property type="molecule type" value="Genomic_DNA"/>
</dbReference>
<dbReference type="InterPro" id="IPR049790">
    <property type="entry name" value="Rv3655c/TadE"/>
</dbReference>
<keyword evidence="1" id="KW-0472">Membrane</keyword>
<reference evidence="3" key="1">
    <citation type="submission" date="2023-11" db="EMBL/GenBank/DDBJ databases">
        <authorList>
            <person name="Helweg L.P."/>
            <person name="Kiel A."/>
            <person name="Hitz F."/>
            <person name="Ruckert-Reed C."/>
            <person name="Busche T."/>
            <person name="Kaltschmidt B."/>
            <person name="Kaltschmidt C."/>
        </authorList>
    </citation>
    <scope>NUCLEOTIDE SEQUENCE [LARGE SCALE GENOMIC DNA]</scope>
    <source>
        <strain evidence="3">4.1</strain>
    </source>
</reference>
<dbReference type="RefSeq" id="WP_319156896.1">
    <property type="nucleotide sequence ID" value="NZ_CP138359.1"/>
</dbReference>
<evidence type="ECO:0000313" key="2">
    <source>
        <dbReference type="EMBL" id="WPF81935.1"/>
    </source>
</evidence>
<organism evidence="2 3">
    <name type="scientific">Sanguibacter biliveldensis</name>
    <dbReference type="NCBI Taxonomy" id="3030830"/>
    <lineage>
        <taxon>Bacteria</taxon>
        <taxon>Bacillati</taxon>
        <taxon>Actinomycetota</taxon>
        <taxon>Actinomycetes</taxon>
        <taxon>Micrococcales</taxon>
        <taxon>Sanguibacteraceae</taxon>
        <taxon>Sanguibacter</taxon>
    </lineage>
</organism>
<name>A0AAF1C2C1_9MICO</name>
<sequence>MTTEHAAGGVGHGRAPRCSGLVRLRELRQDDRGAVTAELAVALPAVVLVLAALLVVVVAGVSQVRVVDAARAGARAASAGESDGRVHEIVAQLAGSSASAAVGGDGSWVIVTVRASVTGGWFSGPLTVSATATARVESSTGVP</sequence>
<keyword evidence="3" id="KW-1185">Reference proteome</keyword>
<protein>
    <submittedName>
        <fullName evidence="2">TadE family type IV pilus minor pilin</fullName>
    </submittedName>
</protein>
<evidence type="ECO:0000313" key="3">
    <source>
        <dbReference type="Proteomes" id="UP001304340"/>
    </source>
</evidence>
<proteinExistence type="predicted"/>
<gene>
    <name evidence="2" type="ORF">SANBI_003258</name>
</gene>
<dbReference type="KEGG" id="sbil:SANBI_003258"/>
<dbReference type="Proteomes" id="UP001304340">
    <property type="component" value="Chromosome"/>
</dbReference>
<evidence type="ECO:0000256" key="1">
    <source>
        <dbReference type="SAM" id="Phobius"/>
    </source>
</evidence>
<feature type="transmembrane region" description="Helical" evidence="1">
    <location>
        <begin position="39"/>
        <end position="61"/>
    </location>
</feature>
<accession>A0AAF1C2C1</accession>
<keyword evidence="1" id="KW-0812">Transmembrane</keyword>
<keyword evidence="1" id="KW-1133">Transmembrane helix</keyword>